<evidence type="ECO:0000313" key="2">
    <source>
        <dbReference type="EMBL" id="OLQ08604.1"/>
    </source>
</evidence>
<dbReference type="Proteomes" id="UP000186817">
    <property type="component" value="Unassembled WGS sequence"/>
</dbReference>
<keyword evidence="1" id="KW-0812">Transmembrane</keyword>
<dbReference type="AlphaFoldDB" id="A0A1Q9EME9"/>
<gene>
    <name evidence="2" type="ORF">AK812_SmicGene7865</name>
</gene>
<proteinExistence type="predicted"/>
<evidence type="ECO:0000313" key="3">
    <source>
        <dbReference type="Proteomes" id="UP000186817"/>
    </source>
</evidence>
<keyword evidence="1" id="KW-1133">Transmembrane helix</keyword>
<keyword evidence="3" id="KW-1185">Reference proteome</keyword>
<protein>
    <submittedName>
        <fullName evidence="2">Uncharacterized protein</fullName>
    </submittedName>
</protein>
<keyword evidence="1" id="KW-0472">Membrane</keyword>
<feature type="transmembrane region" description="Helical" evidence="1">
    <location>
        <begin position="20"/>
        <end position="42"/>
    </location>
</feature>
<evidence type="ECO:0000256" key="1">
    <source>
        <dbReference type="SAM" id="Phobius"/>
    </source>
</evidence>
<reference evidence="2 3" key="1">
    <citation type="submission" date="2016-02" db="EMBL/GenBank/DDBJ databases">
        <title>Genome analysis of coral dinoflagellate symbionts highlights evolutionary adaptations to a symbiotic lifestyle.</title>
        <authorList>
            <person name="Aranda M."/>
            <person name="Li Y."/>
            <person name="Liew Y.J."/>
            <person name="Baumgarten S."/>
            <person name="Simakov O."/>
            <person name="Wilson M."/>
            <person name="Piel J."/>
            <person name="Ashoor H."/>
            <person name="Bougouffa S."/>
            <person name="Bajic V.B."/>
            <person name="Ryu T."/>
            <person name="Ravasi T."/>
            <person name="Bayer T."/>
            <person name="Micklem G."/>
            <person name="Kim H."/>
            <person name="Bhak J."/>
            <person name="Lajeunesse T.C."/>
            <person name="Voolstra C.R."/>
        </authorList>
    </citation>
    <scope>NUCLEOTIDE SEQUENCE [LARGE SCALE GENOMIC DNA]</scope>
    <source>
        <strain evidence="2 3">CCMP2467</strain>
    </source>
</reference>
<name>A0A1Q9EME9_SYMMI</name>
<comment type="caution">
    <text evidence="2">The sequence shown here is derived from an EMBL/GenBank/DDBJ whole genome shotgun (WGS) entry which is preliminary data.</text>
</comment>
<dbReference type="EMBL" id="LSRX01000113">
    <property type="protein sequence ID" value="OLQ08604.1"/>
    <property type="molecule type" value="Genomic_DNA"/>
</dbReference>
<sequence length="226" mass="25378">MKTSKRSLHMLGHITLKLDLGSRAVNMFSGTAGILMGCYLGFLRQQIVLNFTGSLTDTKNPIAFTFSYGMFVCLFQHPEEISLPECVAIMILVHKHPPCAKLTLKSLMQSFSGLRSFPLSLYPHNMRLQGKDVLVDAFNLGAIKEIVPRQRFKYCITVLDGITCEVNATDFKQGRLVGVVEADQVINREDRIGVVLRLQAAEKFLVPWSIRTTRNRIGGSRFSLDR</sequence>
<accession>A0A1Q9EME9</accession>
<organism evidence="2 3">
    <name type="scientific">Symbiodinium microadriaticum</name>
    <name type="common">Dinoflagellate</name>
    <name type="synonym">Zooxanthella microadriatica</name>
    <dbReference type="NCBI Taxonomy" id="2951"/>
    <lineage>
        <taxon>Eukaryota</taxon>
        <taxon>Sar</taxon>
        <taxon>Alveolata</taxon>
        <taxon>Dinophyceae</taxon>
        <taxon>Suessiales</taxon>
        <taxon>Symbiodiniaceae</taxon>
        <taxon>Symbiodinium</taxon>
    </lineage>
</organism>